<dbReference type="Proteomes" id="UP000774804">
    <property type="component" value="Unassembled WGS sequence"/>
</dbReference>
<evidence type="ECO:0000313" key="2">
    <source>
        <dbReference type="EMBL" id="KAG2922962.1"/>
    </source>
</evidence>
<name>A0A8T0Z8J7_9STRA</name>
<proteinExistence type="predicted"/>
<dbReference type="Proteomes" id="UP000735874">
    <property type="component" value="Unassembled WGS sequence"/>
</dbReference>
<organism evidence="1 5">
    <name type="scientific">Phytophthora cactorum</name>
    <dbReference type="NCBI Taxonomy" id="29920"/>
    <lineage>
        <taxon>Eukaryota</taxon>
        <taxon>Sar</taxon>
        <taxon>Stramenopiles</taxon>
        <taxon>Oomycota</taxon>
        <taxon>Peronosporomycetes</taxon>
        <taxon>Peronosporales</taxon>
        <taxon>Peronosporaceae</taxon>
        <taxon>Phytophthora</taxon>
    </lineage>
</organism>
<evidence type="ECO:0000313" key="1">
    <source>
        <dbReference type="EMBL" id="KAG2858511.1"/>
    </source>
</evidence>
<protein>
    <submittedName>
        <fullName evidence="1">Uncharacterized protein</fullName>
    </submittedName>
</protein>
<evidence type="ECO:0000313" key="5">
    <source>
        <dbReference type="Proteomes" id="UP000735874"/>
    </source>
</evidence>
<dbReference type="EMBL" id="RCMG01000249">
    <property type="protein sequence ID" value="KAG2858511.1"/>
    <property type="molecule type" value="Genomic_DNA"/>
</dbReference>
<sequence length="134" mass="14873">MPLNGRRRLPRVCRAESGPHAPQGDRDFGRLSKRTRLQKYDVELDVILEPIGGAGCCYGCKGCQRFLTQFRPKTIGHAIHRSGMAHQLTLLERVATTIGLLCATSWTRSCQSFENDDGSLPKMRRCGDAETLGV</sequence>
<accession>A0A8T0Z8J7</accession>
<gene>
    <name evidence="1" type="ORF">PC113_g9742</name>
    <name evidence="2" type="ORF">PC115_g9087</name>
    <name evidence="3" type="ORF">PC118_g9531</name>
    <name evidence="4" type="ORF">PC129_g7582</name>
</gene>
<evidence type="ECO:0000313" key="4">
    <source>
        <dbReference type="EMBL" id="KAG3221688.1"/>
    </source>
</evidence>
<dbReference type="Proteomes" id="UP000697107">
    <property type="component" value="Unassembled WGS sequence"/>
</dbReference>
<dbReference type="AlphaFoldDB" id="A0A8T0Z8J7"/>
<dbReference type="EMBL" id="RCML01000262">
    <property type="protein sequence ID" value="KAG2983247.1"/>
    <property type="molecule type" value="Genomic_DNA"/>
</dbReference>
<dbReference type="Proteomes" id="UP000760860">
    <property type="component" value="Unassembled WGS sequence"/>
</dbReference>
<dbReference type="EMBL" id="RCMV01000209">
    <property type="protein sequence ID" value="KAG3221688.1"/>
    <property type="molecule type" value="Genomic_DNA"/>
</dbReference>
<dbReference type="EMBL" id="RCMI01000244">
    <property type="protein sequence ID" value="KAG2922962.1"/>
    <property type="molecule type" value="Genomic_DNA"/>
</dbReference>
<reference evidence="1" key="1">
    <citation type="submission" date="2018-10" db="EMBL/GenBank/DDBJ databases">
        <title>Effector identification in a new, highly contiguous assembly of the strawberry crown rot pathogen Phytophthora cactorum.</title>
        <authorList>
            <person name="Armitage A.D."/>
            <person name="Nellist C.F."/>
            <person name="Bates H."/>
            <person name="Vickerstaff R.J."/>
            <person name="Harrison R.J."/>
        </authorList>
    </citation>
    <scope>NUCLEOTIDE SEQUENCE</scope>
    <source>
        <strain evidence="1">15-7</strain>
        <strain evidence="2">4032</strain>
        <strain evidence="3">P415</strain>
        <strain evidence="4">P421</strain>
    </source>
</reference>
<comment type="caution">
    <text evidence="1">The sequence shown here is derived from an EMBL/GenBank/DDBJ whole genome shotgun (WGS) entry which is preliminary data.</text>
</comment>
<evidence type="ECO:0000313" key="3">
    <source>
        <dbReference type="EMBL" id="KAG2983247.1"/>
    </source>
</evidence>